<name>A0ABU5IWJ5_9BACI</name>
<evidence type="ECO:0000256" key="1">
    <source>
        <dbReference type="SAM" id="Phobius"/>
    </source>
</evidence>
<dbReference type="NCBIfam" id="NF041644">
    <property type="entry name" value="CBO0543_fam"/>
    <property type="match status" value="1"/>
</dbReference>
<evidence type="ECO:0000313" key="3">
    <source>
        <dbReference type="Proteomes" id="UP001290455"/>
    </source>
</evidence>
<accession>A0ABU5IWJ5</accession>
<reference evidence="2 3" key="1">
    <citation type="submission" date="2023-11" db="EMBL/GenBank/DDBJ databases">
        <title>Bacillus jintuensis, isolated from a mudflat on the Beibu Gulf coast.</title>
        <authorList>
            <person name="Li M."/>
        </authorList>
    </citation>
    <scope>NUCLEOTIDE SEQUENCE [LARGE SCALE GENOMIC DNA]</scope>
    <source>
        <strain evidence="2 3">31A1R</strain>
    </source>
</reference>
<evidence type="ECO:0000313" key="2">
    <source>
        <dbReference type="EMBL" id="MDZ5471506.1"/>
    </source>
</evidence>
<keyword evidence="3" id="KW-1185">Reference proteome</keyword>
<feature type="transmembrane region" description="Helical" evidence="1">
    <location>
        <begin position="145"/>
        <end position="162"/>
    </location>
</feature>
<gene>
    <name evidence="2" type="ORF">SM124_07070</name>
</gene>
<keyword evidence="1" id="KW-0812">Transmembrane</keyword>
<protein>
    <submittedName>
        <fullName evidence="2">CBO0543 family protein</fullName>
    </submittedName>
</protein>
<dbReference type="Proteomes" id="UP001290455">
    <property type="component" value="Unassembled WGS sequence"/>
</dbReference>
<feature type="transmembrane region" description="Helical" evidence="1">
    <location>
        <begin position="91"/>
        <end position="109"/>
    </location>
</feature>
<dbReference type="EMBL" id="JAXOFX010000003">
    <property type="protein sequence ID" value="MDZ5471506.1"/>
    <property type="molecule type" value="Genomic_DNA"/>
</dbReference>
<feature type="transmembrane region" description="Helical" evidence="1">
    <location>
        <begin position="64"/>
        <end position="85"/>
    </location>
</feature>
<dbReference type="RefSeq" id="WP_322445798.1">
    <property type="nucleotide sequence ID" value="NZ_JAXOFX010000003.1"/>
</dbReference>
<keyword evidence="1" id="KW-1133">Transmembrane helix</keyword>
<dbReference type="InterPro" id="IPR048147">
    <property type="entry name" value="CBO0543-like"/>
</dbReference>
<sequence length="170" mass="21019">MYLIFVVIVYIIFAKLFVDWKRWKEYYPTILFFIVCNLLYNFVFYNHTLWRYRAVTIDWLNHTLIELTFTFFIVPVVIMIYLRYYPTGKRQFFYLAAWIIYFSFIEFLFEKRGLFVYENGWDLKWSVLFNVIMFTMVRTHYRNPLLAMIISLPIIIILLFIFHPSISELK</sequence>
<proteinExistence type="predicted"/>
<comment type="caution">
    <text evidence="2">The sequence shown here is derived from an EMBL/GenBank/DDBJ whole genome shotgun (WGS) entry which is preliminary data.</text>
</comment>
<organism evidence="2 3">
    <name type="scientific">Robertmurraya mangrovi</name>
    <dbReference type="NCBI Taxonomy" id="3098077"/>
    <lineage>
        <taxon>Bacteria</taxon>
        <taxon>Bacillati</taxon>
        <taxon>Bacillota</taxon>
        <taxon>Bacilli</taxon>
        <taxon>Bacillales</taxon>
        <taxon>Bacillaceae</taxon>
        <taxon>Robertmurraya</taxon>
    </lineage>
</organism>
<feature type="transmembrane region" description="Helical" evidence="1">
    <location>
        <begin position="26"/>
        <end position="43"/>
    </location>
</feature>
<keyword evidence="1" id="KW-0472">Membrane</keyword>